<feature type="modified residue" description="4-aspartylphosphate" evidence="2">
    <location>
        <position position="126"/>
    </location>
</feature>
<reference evidence="5 6" key="1">
    <citation type="submission" date="2019-01" db="EMBL/GenBank/DDBJ databases">
        <title>Lacunisphaera sp. strain TWA-58.</title>
        <authorList>
            <person name="Chen W.-M."/>
        </authorList>
    </citation>
    <scope>NUCLEOTIDE SEQUENCE [LARGE SCALE GENOMIC DNA]</scope>
    <source>
        <strain evidence="5 6">TWA-58</strain>
    </source>
</reference>
<evidence type="ECO:0000259" key="4">
    <source>
        <dbReference type="PROSITE" id="PS50110"/>
    </source>
</evidence>
<comment type="caution">
    <text evidence="5">The sequence shown here is derived from an EMBL/GenBank/DDBJ whole genome shotgun (WGS) entry which is preliminary data.</text>
</comment>
<dbReference type="GO" id="GO:0000160">
    <property type="term" value="P:phosphorelay signal transduction system"/>
    <property type="evidence" value="ECO:0007669"/>
    <property type="project" value="InterPro"/>
</dbReference>
<proteinExistence type="predicted"/>
<keyword evidence="3" id="KW-1133">Transmembrane helix</keyword>
<sequence>MPDNSALILRLLILATFGGLLHLLLRRIIPAFAPVVVGRNRDDLRFCLKPPGASTASSPRPSSATPFPPRANGELILLVDDEASVRNLLTTVLLNHGYEVIIARDGAEGVAVFSEHKDRVALIITDIFMPKNNGRSFVDLIRPLRPDIRVLFMSGLEANGSGRDPGRKSSSDPFLLKPFKPAALLNTIHQVLHPDSTKA</sequence>
<keyword evidence="3" id="KW-0812">Transmembrane</keyword>
<feature type="transmembrane region" description="Helical" evidence="3">
    <location>
        <begin position="6"/>
        <end position="25"/>
    </location>
</feature>
<evidence type="ECO:0000256" key="3">
    <source>
        <dbReference type="SAM" id="Phobius"/>
    </source>
</evidence>
<dbReference type="PROSITE" id="PS50110">
    <property type="entry name" value="RESPONSE_REGULATORY"/>
    <property type="match status" value="1"/>
</dbReference>
<evidence type="ECO:0000256" key="1">
    <source>
        <dbReference type="ARBA" id="ARBA00022553"/>
    </source>
</evidence>
<dbReference type="AlphaFoldDB" id="A0A4V1M656"/>
<gene>
    <name evidence="5" type="ORF">ESB00_19385</name>
</gene>
<evidence type="ECO:0000313" key="5">
    <source>
        <dbReference type="EMBL" id="RXK53846.1"/>
    </source>
</evidence>
<dbReference type="OrthoDB" id="9797769at2"/>
<dbReference type="SUPFAM" id="SSF52172">
    <property type="entry name" value="CheY-like"/>
    <property type="match status" value="1"/>
</dbReference>
<feature type="domain" description="Response regulatory" evidence="4">
    <location>
        <begin position="75"/>
        <end position="192"/>
    </location>
</feature>
<protein>
    <submittedName>
        <fullName evidence="5">Response regulator</fullName>
    </submittedName>
</protein>
<dbReference type="PANTHER" id="PTHR44591">
    <property type="entry name" value="STRESS RESPONSE REGULATOR PROTEIN 1"/>
    <property type="match status" value="1"/>
</dbReference>
<dbReference type="InterPro" id="IPR050595">
    <property type="entry name" value="Bact_response_regulator"/>
</dbReference>
<keyword evidence="1 2" id="KW-0597">Phosphoprotein</keyword>
<keyword evidence="6" id="KW-1185">Reference proteome</keyword>
<accession>A0A4V1M656</accession>
<dbReference type="PANTHER" id="PTHR44591:SF3">
    <property type="entry name" value="RESPONSE REGULATORY DOMAIN-CONTAINING PROTEIN"/>
    <property type="match status" value="1"/>
</dbReference>
<organism evidence="5 6">
    <name type="scientific">Oleiharenicola lentus</name>
    <dbReference type="NCBI Taxonomy" id="2508720"/>
    <lineage>
        <taxon>Bacteria</taxon>
        <taxon>Pseudomonadati</taxon>
        <taxon>Verrucomicrobiota</taxon>
        <taxon>Opitutia</taxon>
        <taxon>Opitutales</taxon>
        <taxon>Opitutaceae</taxon>
        <taxon>Oleiharenicola</taxon>
    </lineage>
</organism>
<dbReference type="Pfam" id="PF00072">
    <property type="entry name" value="Response_reg"/>
    <property type="match status" value="1"/>
</dbReference>
<dbReference type="Gene3D" id="3.40.50.2300">
    <property type="match status" value="1"/>
</dbReference>
<evidence type="ECO:0000313" key="6">
    <source>
        <dbReference type="Proteomes" id="UP000290218"/>
    </source>
</evidence>
<dbReference type="SMART" id="SM00448">
    <property type="entry name" value="REC"/>
    <property type="match status" value="1"/>
</dbReference>
<dbReference type="InterPro" id="IPR011006">
    <property type="entry name" value="CheY-like_superfamily"/>
</dbReference>
<keyword evidence="3" id="KW-0472">Membrane</keyword>
<dbReference type="RefSeq" id="WP_129049878.1">
    <property type="nucleotide sequence ID" value="NZ_SDHX01000002.1"/>
</dbReference>
<evidence type="ECO:0000256" key="2">
    <source>
        <dbReference type="PROSITE-ProRule" id="PRU00169"/>
    </source>
</evidence>
<name>A0A4V1M656_9BACT</name>
<dbReference type="Proteomes" id="UP000290218">
    <property type="component" value="Unassembled WGS sequence"/>
</dbReference>
<dbReference type="CDD" id="cd00156">
    <property type="entry name" value="REC"/>
    <property type="match status" value="1"/>
</dbReference>
<dbReference type="InterPro" id="IPR001789">
    <property type="entry name" value="Sig_transdc_resp-reg_receiver"/>
</dbReference>
<dbReference type="EMBL" id="SDHX01000002">
    <property type="protein sequence ID" value="RXK53846.1"/>
    <property type="molecule type" value="Genomic_DNA"/>
</dbReference>